<accession>A0A1J0R9T1</accession>
<feature type="domain" description="Trypanosome variant surface glycoprotein B-type N-terminal" evidence="11">
    <location>
        <begin position="11"/>
        <end position="353"/>
    </location>
</feature>
<evidence type="ECO:0000256" key="7">
    <source>
        <dbReference type="ARBA" id="ARBA00023180"/>
    </source>
</evidence>
<evidence type="ECO:0000256" key="10">
    <source>
        <dbReference type="SAM" id="MobiDB-lite"/>
    </source>
</evidence>
<evidence type="ECO:0000259" key="11">
    <source>
        <dbReference type="Pfam" id="PF13206"/>
    </source>
</evidence>
<evidence type="ECO:0000313" key="12">
    <source>
        <dbReference type="EMBL" id="APD74474.1"/>
    </source>
</evidence>
<feature type="compositionally biased region" description="Low complexity" evidence="10">
    <location>
        <begin position="432"/>
        <end position="451"/>
    </location>
</feature>
<feature type="coiled-coil region" evidence="9">
    <location>
        <begin position="332"/>
        <end position="359"/>
    </location>
</feature>
<dbReference type="SUPFAM" id="SSF118251">
    <property type="entry name" value="Variant surface glycoprotein MITAT 1.2, VSG 221, C-terminal domain"/>
    <property type="match status" value="1"/>
</dbReference>
<evidence type="ECO:0000256" key="8">
    <source>
        <dbReference type="ARBA" id="ARBA00023288"/>
    </source>
</evidence>
<dbReference type="Pfam" id="PF13206">
    <property type="entry name" value="VSG_B"/>
    <property type="match status" value="1"/>
</dbReference>
<dbReference type="GO" id="GO:0005886">
    <property type="term" value="C:plasma membrane"/>
    <property type="evidence" value="ECO:0007669"/>
    <property type="project" value="UniProtKB-SubCell"/>
</dbReference>
<evidence type="ECO:0000256" key="2">
    <source>
        <dbReference type="ARBA" id="ARBA00004609"/>
    </source>
</evidence>
<evidence type="ECO:0000256" key="9">
    <source>
        <dbReference type="SAM" id="Coils"/>
    </source>
</evidence>
<feature type="compositionally biased region" description="Basic and acidic residues" evidence="10">
    <location>
        <begin position="414"/>
        <end position="430"/>
    </location>
</feature>
<evidence type="ECO:0000256" key="5">
    <source>
        <dbReference type="ARBA" id="ARBA00022729"/>
    </source>
</evidence>
<dbReference type="VEuPathDB" id="TriTrypDB:Tb427_000528300"/>
<keyword evidence="7" id="KW-0325">Glycoprotein</keyword>
<proteinExistence type="predicted"/>
<keyword evidence="6" id="KW-0472">Membrane</keyword>
<name>A0A1J0R9T1_9TRYP</name>
<keyword evidence="3" id="KW-1003">Cell membrane</keyword>
<keyword evidence="4" id="KW-0336">GPI-anchor</keyword>
<reference evidence="12" key="1">
    <citation type="submission" date="2016-08" db="EMBL/GenBank/DDBJ databases">
        <title>VSG repertoire of Trypanosoma brucei EATRO 1125.</title>
        <authorList>
            <person name="Cross G.A."/>
        </authorList>
    </citation>
    <scope>NUCLEOTIDE SEQUENCE</scope>
    <source>
        <strain evidence="12">EATRO 1125</strain>
    </source>
</reference>
<evidence type="ECO:0000256" key="4">
    <source>
        <dbReference type="ARBA" id="ARBA00022622"/>
    </source>
</evidence>
<protein>
    <submittedName>
        <fullName evidence="12">Variant surface glycoprotein 1125.3104</fullName>
    </submittedName>
</protein>
<keyword evidence="9" id="KW-0175">Coiled coil</keyword>
<feature type="region of interest" description="Disordered" evidence="10">
    <location>
        <begin position="398"/>
        <end position="451"/>
    </location>
</feature>
<dbReference type="GO" id="GO:0098552">
    <property type="term" value="C:side of membrane"/>
    <property type="evidence" value="ECO:0007669"/>
    <property type="project" value="UniProtKB-KW"/>
</dbReference>
<evidence type="ECO:0000256" key="1">
    <source>
        <dbReference type="ARBA" id="ARBA00002523"/>
    </source>
</evidence>
<dbReference type="InterPro" id="IPR027446">
    <property type="entry name" value="VSG_C_dom_sf"/>
</dbReference>
<evidence type="ECO:0000256" key="6">
    <source>
        <dbReference type="ARBA" id="ARBA00023136"/>
    </source>
</evidence>
<evidence type="ECO:0000256" key="3">
    <source>
        <dbReference type="ARBA" id="ARBA00022475"/>
    </source>
</evidence>
<sequence length="451" mass="47852">MNTKAVVSALVNVTLSPYEGNGAANVNVREYEAFCNLFTIISARNTLDQLKISEEELQEHKEIVYYNVSTATETYYADKDGTLPKGPDGSIQKAATASWKTEKDTIEALGPEEDKTYKRLKDTPARAAANAQIQHYLRAADTLKDECKKTVKGINSDVEDAKKLLATALYGEDAADLDKNNCKGNWANRCTHTVADGKTVAESLAVAFCCICANTDDNTGHCASTITTQWRASSNGAGATCVTIWGQVKSGCTGRTAPAQITAPILKQALTGLTALYGSGTTQGTTTDTLVLGKAAAATCSDGAANSECISLAPFLKSGKNGITWETNILAAADKIDKLSSKKQRLEMLKQQLLLLKTQAAAAYTLAKHAIEMPSAGNTVNPKIASDLSKQEEKCKKHTTNKTACENSGKCKWKGGDSEDKGECEVDESKVTTATSTAGTKDGAAATTTDK</sequence>
<comment type="subcellular location">
    <subcellularLocation>
        <location evidence="2">Cell membrane</location>
        <topology evidence="2">Lipid-anchor</topology>
        <topology evidence="2">GPI-anchor</topology>
    </subcellularLocation>
</comment>
<organism evidence="12">
    <name type="scientific">Trypanosoma brucei</name>
    <dbReference type="NCBI Taxonomy" id="5691"/>
    <lineage>
        <taxon>Eukaryota</taxon>
        <taxon>Discoba</taxon>
        <taxon>Euglenozoa</taxon>
        <taxon>Kinetoplastea</taxon>
        <taxon>Metakinetoplastina</taxon>
        <taxon>Trypanosomatida</taxon>
        <taxon>Trypanosomatidae</taxon>
        <taxon>Trypanosoma</taxon>
    </lineage>
</organism>
<dbReference type="AlphaFoldDB" id="A0A1J0R9T1"/>
<keyword evidence="5" id="KW-0732">Signal</keyword>
<comment type="function">
    <text evidence="1">VSG forms a coat on the surface of the parasite. The trypanosome evades the immune response of the host by expressing a series of antigenically distinct VSGs from an estimated 1000 VSG genes.</text>
</comment>
<dbReference type="InterPro" id="IPR025932">
    <property type="entry name" value="Trypano_VSG_B_N_dom"/>
</dbReference>
<dbReference type="EMBL" id="KX700518">
    <property type="protein sequence ID" value="APD74474.1"/>
    <property type="molecule type" value="Genomic_DNA"/>
</dbReference>
<keyword evidence="8" id="KW-0449">Lipoprotein</keyword>